<dbReference type="CDD" id="cd07377">
    <property type="entry name" value="WHTH_GntR"/>
    <property type="match status" value="1"/>
</dbReference>
<dbReference type="SUPFAM" id="SSF46785">
    <property type="entry name" value="Winged helix' DNA-binding domain"/>
    <property type="match status" value="1"/>
</dbReference>
<dbReference type="GeneID" id="77462667"/>
<dbReference type="Gene3D" id="3.40.1410.10">
    <property type="entry name" value="Chorismate lyase-like"/>
    <property type="match status" value="1"/>
</dbReference>
<dbReference type="RefSeq" id="WP_022790115.1">
    <property type="nucleotide sequence ID" value="NZ_CBCTMB010000006.1"/>
</dbReference>
<dbReference type="Pfam" id="PF07702">
    <property type="entry name" value="UTRA"/>
    <property type="match status" value="1"/>
</dbReference>
<evidence type="ECO:0000313" key="5">
    <source>
        <dbReference type="EMBL" id="SUO04795.1"/>
    </source>
</evidence>
<dbReference type="FunFam" id="1.10.10.10:FF:000079">
    <property type="entry name" value="GntR family transcriptional regulator"/>
    <property type="match status" value="1"/>
</dbReference>
<dbReference type="SUPFAM" id="SSF64288">
    <property type="entry name" value="Chorismate lyase-like"/>
    <property type="match status" value="1"/>
</dbReference>
<evidence type="ECO:0000256" key="3">
    <source>
        <dbReference type="ARBA" id="ARBA00023163"/>
    </source>
</evidence>
<dbReference type="InterPro" id="IPR028978">
    <property type="entry name" value="Chorismate_lyase_/UTRA_dom_sf"/>
</dbReference>
<dbReference type="GO" id="GO:0003700">
    <property type="term" value="F:DNA-binding transcription factor activity"/>
    <property type="evidence" value="ECO:0007669"/>
    <property type="project" value="InterPro"/>
</dbReference>
<sequence>MSAIYLQIQKDLLQKIKTGVYPVGDTIPAETILAKEYQVSRPTVRQAISLLVEQGILERKRKRGTIVCPPKIDQSFTQRINSFDSEMHQKGHTSQTQVLAFYKEPASDEVKRVLRCEYVFKLVRLRSIDDTPNVFVTTYMPYELFSHFETIDFARDSFYEQCKRSGHPITSITRHLEVAAADETLADLLQIQVGSPLFYFHSYGYDDKGIPIEYSISKYRGDTNSFTFHLAQ</sequence>
<dbReference type="GO" id="GO:0045892">
    <property type="term" value="P:negative regulation of DNA-templated transcription"/>
    <property type="evidence" value="ECO:0007669"/>
    <property type="project" value="TreeGrafter"/>
</dbReference>
<dbReference type="PROSITE" id="PS50949">
    <property type="entry name" value="HTH_GNTR"/>
    <property type="match status" value="1"/>
</dbReference>
<dbReference type="InterPro" id="IPR011663">
    <property type="entry name" value="UTRA"/>
</dbReference>
<keyword evidence="1" id="KW-0805">Transcription regulation</keyword>
<dbReference type="SMART" id="SM00866">
    <property type="entry name" value="UTRA"/>
    <property type="match status" value="1"/>
</dbReference>
<keyword evidence="6" id="KW-1185">Reference proteome</keyword>
<dbReference type="GO" id="GO:0003677">
    <property type="term" value="F:DNA binding"/>
    <property type="evidence" value="ECO:0007669"/>
    <property type="project" value="UniProtKB-KW"/>
</dbReference>
<keyword evidence="3" id="KW-0804">Transcription</keyword>
<evidence type="ECO:0000313" key="6">
    <source>
        <dbReference type="Proteomes" id="UP000255523"/>
    </source>
</evidence>
<dbReference type="InterPro" id="IPR050679">
    <property type="entry name" value="Bact_HTH_transcr_reg"/>
</dbReference>
<keyword evidence="2" id="KW-0238">DNA-binding</keyword>
<dbReference type="PANTHER" id="PTHR44846:SF1">
    <property type="entry name" value="MANNOSYL-D-GLYCERATE TRANSPORT_METABOLISM SYSTEM REPRESSOR MNGR-RELATED"/>
    <property type="match status" value="1"/>
</dbReference>
<gene>
    <name evidence="5" type="primary">yvoA_2</name>
    <name evidence="5" type="ORF">NCTC11087_01722</name>
</gene>
<dbReference type="SMART" id="SM00345">
    <property type="entry name" value="HTH_GNTR"/>
    <property type="match status" value="1"/>
</dbReference>
<organism evidence="5 6">
    <name type="scientific">Faecalicoccus pleomorphus</name>
    <dbReference type="NCBI Taxonomy" id="1323"/>
    <lineage>
        <taxon>Bacteria</taxon>
        <taxon>Bacillati</taxon>
        <taxon>Bacillota</taxon>
        <taxon>Erysipelotrichia</taxon>
        <taxon>Erysipelotrichales</taxon>
        <taxon>Erysipelotrichaceae</taxon>
        <taxon>Faecalicoccus</taxon>
    </lineage>
</organism>
<feature type="domain" description="HTH gntR-type" evidence="4">
    <location>
        <begin position="2"/>
        <end position="70"/>
    </location>
</feature>
<dbReference type="Pfam" id="PF00392">
    <property type="entry name" value="GntR"/>
    <property type="match status" value="1"/>
</dbReference>
<evidence type="ECO:0000256" key="1">
    <source>
        <dbReference type="ARBA" id="ARBA00023015"/>
    </source>
</evidence>
<dbReference type="PRINTS" id="PR00035">
    <property type="entry name" value="HTHGNTR"/>
</dbReference>
<dbReference type="EMBL" id="UHFX01000003">
    <property type="protein sequence ID" value="SUO04795.1"/>
    <property type="molecule type" value="Genomic_DNA"/>
</dbReference>
<dbReference type="InterPro" id="IPR036388">
    <property type="entry name" value="WH-like_DNA-bd_sf"/>
</dbReference>
<dbReference type="InterPro" id="IPR000524">
    <property type="entry name" value="Tscrpt_reg_HTH_GntR"/>
</dbReference>
<proteinExistence type="predicted"/>
<dbReference type="AlphaFoldDB" id="A0A380LNL0"/>
<dbReference type="InterPro" id="IPR036390">
    <property type="entry name" value="WH_DNA-bd_sf"/>
</dbReference>
<reference evidence="5 6" key="1">
    <citation type="submission" date="2018-06" db="EMBL/GenBank/DDBJ databases">
        <authorList>
            <consortium name="Pathogen Informatics"/>
            <person name="Doyle S."/>
        </authorList>
    </citation>
    <scope>NUCLEOTIDE SEQUENCE [LARGE SCALE GENOMIC DNA]</scope>
    <source>
        <strain evidence="5 6">NCTC11087</strain>
    </source>
</reference>
<evidence type="ECO:0000259" key="4">
    <source>
        <dbReference type="PROSITE" id="PS50949"/>
    </source>
</evidence>
<dbReference type="Proteomes" id="UP000255523">
    <property type="component" value="Unassembled WGS sequence"/>
</dbReference>
<protein>
    <submittedName>
        <fullName evidence="5">UbiC transcription regulator-associated domain protein</fullName>
    </submittedName>
</protein>
<dbReference type="OrthoDB" id="9815017at2"/>
<name>A0A380LNL0_9FIRM</name>
<accession>A0A380LNL0</accession>
<dbReference type="Gene3D" id="1.10.10.10">
    <property type="entry name" value="Winged helix-like DNA-binding domain superfamily/Winged helix DNA-binding domain"/>
    <property type="match status" value="1"/>
</dbReference>
<evidence type="ECO:0000256" key="2">
    <source>
        <dbReference type="ARBA" id="ARBA00023125"/>
    </source>
</evidence>
<dbReference type="PANTHER" id="PTHR44846">
    <property type="entry name" value="MANNOSYL-D-GLYCERATE TRANSPORT/METABOLISM SYSTEM REPRESSOR MNGR-RELATED"/>
    <property type="match status" value="1"/>
</dbReference>